<evidence type="ECO:0000259" key="2">
    <source>
        <dbReference type="Pfam" id="PF15625"/>
    </source>
</evidence>
<gene>
    <name evidence="3" type="ORF">CYNAS_LOCUS7696</name>
</gene>
<dbReference type="AlphaFoldDB" id="A0AA36M1P7"/>
<dbReference type="EMBL" id="CATQJL010000112">
    <property type="protein sequence ID" value="CAJ0595713.1"/>
    <property type="molecule type" value="Genomic_DNA"/>
</dbReference>
<dbReference type="GO" id="GO:1905515">
    <property type="term" value="P:non-motile cilium assembly"/>
    <property type="evidence" value="ECO:0007669"/>
    <property type="project" value="TreeGrafter"/>
</dbReference>
<feature type="compositionally biased region" description="Basic and acidic residues" evidence="1">
    <location>
        <begin position="198"/>
        <end position="208"/>
    </location>
</feature>
<feature type="domain" description="CC2D2A N-terminal C2" evidence="2">
    <location>
        <begin position="495"/>
        <end position="608"/>
    </location>
</feature>
<feature type="compositionally biased region" description="Polar residues" evidence="1">
    <location>
        <begin position="173"/>
        <end position="186"/>
    </location>
</feature>
<dbReference type="PANTHER" id="PTHR20837:SF0">
    <property type="entry name" value="COILED-COIL AND C2 DOMAIN-CONTAINING PROTEIN 2A"/>
    <property type="match status" value="1"/>
</dbReference>
<feature type="region of interest" description="Disordered" evidence="1">
    <location>
        <begin position="626"/>
        <end position="649"/>
    </location>
</feature>
<protein>
    <recommendedName>
        <fullName evidence="2">CC2D2A N-terminal C2 domain-containing protein</fullName>
    </recommendedName>
</protein>
<dbReference type="Proteomes" id="UP001176961">
    <property type="component" value="Unassembled WGS sequence"/>
</dbReference>
<evidence type="ECO:0000313" key="3">
    <source>
        <dbReference type="EMBL" id="CAJ0595713.1"/>
    </source>
</evidence>
<name>A0AA36M1P7_CYLNA</name>
<feature type="region of interest" description="Disordered" evidence="1">
    <location>
        <begin position="1"/>
        <end position="113"/>
    </location>
</feature>
<dbReference type="InterPro" id="IPR052434">
    <property type="entry name" value="Tectonic-like_complex_comp"/>
</dbReference>
<organism evidence="3 4">
    <name type="scientific">Cylicocyclus nassatus</name>
    <name type="common">Nematode worm</name>
    <dbReference type="NCBI Taxonomy" id="53992"/>
    <lineage>
        <taxon>Eukaryota</taxon>
        <taxon>Metazoa</taxon>
        <taxon>Ecdysozoa</taxon>
        <taxon>Nematoda</taxon>
        <taxon>Chromadorea</taxon>
        <taxon>Rhabditida</taxon>
        <taxon>Rhabditina</taxon>
        <taxon>Rhabditomorpha</taxon>
        <taxon>Strongyloidea</taxon>
        <taxon>Strongylidae</taxon>
        <taxon>Cylicocyclus</taxon>
    </lineage>
</organism>
<dbReference type="Pfam" id="PF15625">
    <property type="entry name" value="CC2D2AN-C2"/>
    <property type="match status" value="1"/>
</dbReference>
<proteinExistence type="predicted"/>
<dbReference type="GO" id="GO:1904491">
    <property type="term" value="P:protein localization to ciliary transition zone"/>
    <property type="evidence" value="ECO:0007669"/>
    <property type="project" value="TreeGrafter"/>
</dbReference>
<dbReference type="PANTHER" id="PTHR20837">
    <property type="entry name" value="CENTROSOMAL PROTEIN-RELATED"/>
    <property type="match status" value="1"/>
</dbReference>
<accession>A0AA36M1P7</accession>
<evidence type="ECO:0000313" key="4">
    <source>
        <dbReference type="Proteomes" id="UP001176961"/>
    </source>
</evidence>
<feature type="compositionally biased region" description="Basic and acidic residues" evidence="1">
    <location>
        <begin position="85"/>
        <end position="100"/>
    </location>
</feature>
<dbReference type="InterPro" id="IPR028928">
    <property type="entry name" value="CC2D2AN-C2"/>
</dbReference>
<sequence length="806" mass="90992">MSDAKEQSVPSPKTRIQLPPLQVPKRRVSASWTENLEPSMDIKSPPAIKSPEEKPGPSRIRPSPEEEVATFPKPTPSPQIESQAEDSRIQREDSREEKPEKRGRRGSIGTIKDQLLKFKMKAGKVLEDVHDRLVEDHSSVAVAPLSLPATPSQDLTSGAEMDEASSVEGRKSPTLSQSSKRTSTSAELKASMRSKLRKQAEQTVERKRGSVHLAKRLQRRLTIHQEEGPTEGELQSVDEQIEKTLKIGARFLQEQASLNPPDDVQYAFFVDDYEKEPPPRVIGSVMDYRRAEMVDNDENQGLLTYYDARPSDLEAERPMTSSIMEQRLSPAFFTNGRLRTIEESQYTKPLKTIQREDVPYNYVKAEPWETFVDEIRGSDYVQLDIFIGTVSMEQHPLCGDEDKIVGRLHALYEEQVKRINEMTDTLVNIENLPSGANPSALREHVDSLYRDIRRAAEGLRREYGELENCRNRQGYSTSPLRYTIDEEDESSSLLGKLTMDGPVTPIGTLPQAERSRLDLLKKTSVHVILHFNDMFVCKSESLPLNDFQYRFDQLFNLEIVSEPKTITATIVEKSGTTKKTIAKVNIPLPSDSEEDSLQPHHIPFTSTEGSISGFILAHAKWSSEARARRRESAAPAQPNEDTPFSIIPPGVRLVSDEEFDSNPRWDALERRARKRNGNERIPIDASDIDTSTSAHLDERRHRPSFRTAIDGMRALGLAHAVKLRTRLLEREQDVSTMSYSEIVREEPLPGLFGAIGSLFGPADLSRKLKPMRKMPDRQQVLAPTPLNSKPTNKSIEFLTFFVQIGD</sequence>
<evidence type="ECO:0000256" key="1">
    <source>
        <dbReference type="SAM" id="MobiDB-lite"/>
    </source>
</evidence>
<comment type="caution">
    <text evidence="3">The sequence shown here is derived from an EMBL/GenBank/DDBJ whole genome shotgun (WGS) entry which is preliminary data.</text>
</comment>
<feature type="region of interest" description="Disordered" evidence="1">
    <location>
        <begin position="139"/>
        <end position="211"/>
    </location>
</feature>
<dbReference type="GO" id="GO:0035869">
    <property type="term" value="C:ciliary transition zone"/>
    <property type="evidence" value="ECO:0007669"/>
    <property type="project" value="TreeGrafter"/>
</dbReference>
<keyword evidence="4" id="KW-1185">Reference proteome</keyword>
<reference evidence="3" key="1">
    <citation type="submission" date="2023-07" db="EMBL/GenBank/DDBJ databases">
        <authorList>
            <consortium name="CYATHOMIX"/>
        </authorList>
    </citation>
    <scope>NUCLEOTIDE SEQUENCE</scope>
    <source>
        <strain evidence="3">N/A</strain>
    </source>
</reference>